<sequence>MNHPPTSLQSVLWSANVDTLNIEKDKSYIIHQILSHGTLAHIRWLFQTYPKDTIQTVFQNYPYKDYRAVRFAFVINHLLHLNRDRLDERNYVKNIPRAIG</sequence>
<comment type="caution">
    <text evidence="2">The sequence shown here is derived from an EMBL/GenBank/DDBJ whole genome shotgun (WGS) entry which is preliminary data.</text>
</comment>
<dbReference type="Pfam" id="PF21956">
    <property type="entry name" value="DUF6922"/>
    <property type="match status" value="1"/>
</dbReference>
<evidence type="ECO:0000313" key="2">
    <source>
        <dbReference type="EMBL" id="OGG11821.1"/>
    </source>
</evidence>
<organism evidence="2 3">
    <name type="scientific">Candidatus Gottesmanbacteria bacterium RBG_13_45_10</name>
    <dbReference type="NCBI Taxonomy" id="1798370"/>
    <lineage>
        <taxon>Bacteria</taxon>
        <taxon>Candidatus Gottesmaniibacteriota</taxon>
    </lineage>
</organism>
<dbReference type="Proteomes" id="UP000177268">
    <property type="component" value="Unassembled WGS sequence"/>
</dbReference>
<dbReference type="EMBL" id="MFIZ01000014">
    <property type="protein sequence ID" value="OGG11821.1"/>
    <property type="molecule type" value="Genomic_DNA"/>
</dbReference>
<dbReference type="AlphaFoldDB" id="A0A1F5ZHG4"/>
<feature type="domain" description="DUF6922" evidence="1">
    <location>
        <begin position="10"/>
        <end position="57"/>
    </location>
</feature>
<evidence type="ECO:0000313" key="3">
    <source>
        <dbReference type="Proteomes" id="UP000177268"/>
    </source>
</evidence>
<proteinExistence type="predicted"/>
<name>A0A1F5ZHG4_9BACT</name>
<evidence type="ECO:0000259" key="1">
    <source>
        <dbReference type="Pfam" id="PF21956"/>
    </source>
</evidence>
<protein>
    <recommendedName>
        <fullName evidence="1">DUF6922 domain-containing protein</fullName>
    </recommendedName>
</protein>
<accession>A0A1F5ZHG4</accession>
<gene>
    <name evidence="2" type="ORF">A2Z00_03790</name>
</gene>
<reference evidence="2 3" key="1">
    <citation type="journal article" date="2016" name="Nat. Commun.">
        <title>Thousands of microbial genomes shed light on interconnected biogeochemical processes in an aquifer system.</title>
        <authorList>
            <person name="Anantharaman K."/>
            <person name="Brown C.T."/>
            <person name="Hug L.A."/>
            <person name="Sharon I."/>
            <person name="Castelle C.J."/>
            <person name="Probst A.J."/>
            <person name="Thomas B.C."/>
            <person name="Singh A."/>
            <person name="Wilkins M.J."/>
            <person name="Karaoz U."/>
            <person name="Brodie E.L."/>
            <person name="Williams K.H."/>
            <person name="Hubbard S.S."/>
            <person name="Banfield J.F."/>
        </authorList>
    </citation>
    <scope>NUCLEOTIDE SEQUENCE [LARGE SCALE GENOMIC DNA]</scope>
</reference>
<dbReference type="STRING" id="1798370.A2Z00_03790"/>
<dbReference type="InterPro" id="IPR053830">
    <property type="entry name" value="DUF6922"/>
</dbReference>